<proteinExistence type="predicted"/>
<reference evidence="2" key="1">
    <citation type="submission" date="2021-01" db="EMBL/GenBank/DDBJ databases">
        <authorList>
            <person name="Corre E."/>
            <person name="Pelletier E."/>
            <person name="Niang G."/>
            <person name="Scheremetjew M."/>
            <person name="Finn R."/>
            <person name="Kale V."/>
            <person name="Holt S."/>
            <person name="Cochrane G."/>
            <person name="Meng A."/>
            <person name="Brown T."/>
            <person name="Cohen L."/>
        </authorList>
    </citation>
    <scope>NUCLEOTIDE SEQUENCE</scope>
    <source>
        <strain evidence="2">CCMP3303</strain>
    </source>
</reference>
<protein>
    <submittedName>
        <fullName evidence="2">Uncharacterized protein</fullName>
    </submittedName>
</protein>
<feature type="compositionally biased region" description="Polar residues" evidence="1">
    <location>
        <begin position="1"/>
        <end position="12"/>
    </location>
</feature>
<feature type="region of interest" description="Disordered" evidence="1">
    <location>
        <begin position="118"/>
        <end position="195"/>
    </location>
</feature>
<feature type="region of interest" description="Disordered" evidence="1">
    <location>
        <begin position="1"/>
        <end position="103"/>
    </location>
</feature>
<sequence length="195" mass="21763">MAQAGSLNLADNTDQRNTDDEQELQMGAQPPRKRGLLRKLSSALQRKPTTRYGSFDGHRDSLEIVRRQVKTDGTAYRPRVPHPILSDLDDNNVDNEESSKNNDVIAEVAFQHPTAAIVQTSAGESTKEKRREDIEEEKEEVRISDISSQEDAAAVSVHQRRRDDEGHQQKISADSNPTPLPPLLQNDKVGFARSA</sequence>
<name>A0A7S0AND8_9STRA</name>
<feature type="compositionally biased region" description="Basic and acidic residues" evidence="1">
    <location>
        <begin position="56"/>
        <end position="70"/>
    </location>
</feature>
<evidence type="ECO:0000256" key="1">
    <source>
        <dbReference type="SAM" id="MobiDB-lite"/>
    </source>
</evidence>
<dbReference type="EMBL" id="HBEJ01008928">
    <property type="protein sequence ID" value="CAD8369066.1"/>
    <property type="molecule type" value="Transcribed_RNA"/>
</dbReference>
<dbReference type="AlphaFoldDB" id="A0A7S0AND8"/>
<gene>
    <name evidence="2" type="ORF">MPOL1434_LOCUS5244</name>
</gene>
<accession>A0A7S0AND8</accession>
<evidence type="ECO:0000313" key="2">
    <source>
        <dbReference type="EMBL" id="CAD8369066.1"/>
    </source>
</evidence>
<feature type="compositionally biased region" description="Basic and acidic residues" evidence="1">
    <location>
        <begin position="125"/>
        <end position="143"/>
    </location>
</feature>
<feature type="compositionally biased region" description="Acidic residues" evidence="1">
    <location>
        <begin position="87"/>
        <end position="96"/>
    </location>
</feature>
<organism evidence="2">
    <name type="scientific">Minutocellus polymorphus</name>
    <dbReference type="NCBI Taxonomy" id="265543"/>
    <lineage>
        <taxon>Eukaryota</taxon>
        <taxon>Sar</taxon>
        <taxon>Stramenopiles</taxon>
        <taxon>Ochrophyta</taxon>
        <taxon>Bacillariophyta</taxon>
        <taxon>Mediophyceae</taxon>
        <taxon>Cymatosirophycidae</taxon>
        <taxon>Cymatosirales</taxon>
        <taxon>Cymatosiraceae</taxon>
        <taxon>Minutocellus</taxon>
    </lineage>
</organism>